<evidence type="ECO:0000256" key="1">
    <source>
        <dbReference type="SAM" id="MobiDB-lite"/>
    </source>
</evidence>
<evidence type="ECO:0000313" key="2">
    <source>
        <dbReference type="EMBL" id="PNV66585.1"/>
    </source>
</evidence>
<protein>
    <recommendedName>
        <fullName evidence="4">EcsC family protein</fullName>
    </recommendedName>
</protein>
<dbReference type="Proteomes" id="UP000236488">
    <property type="component" value="Unassembled WGS sequence"/>
</dbReference>
<evidence type="ECO:0008006" key="4">
    <source>
        <dbReference type="Google" id="ProtNLM"/>
    </source>
</evidence>
<gene>
    <name evidence="2" type="ORF">C2L80_00210</name>
</gene>
<reference evidence="2 3" key="1">
    <citation type="journal article" date="2018" name="Int. J. Syst. Evol. Microbiol.">
        <title>Rubneribacter badeniensis gen. nov., sp. nov. and Enteroscipio rubneri gen. nov., sp. nov., new members of the Eggerthellaceae isolated from human faeces.</title>
        <authorList>
            <person name="Danylec N."/>
            <person name="Gobl A."/>
            <person name="Stoll D.A."/>
            <person name="Hetzer B."/>
            <person name="Kulling S.E."/>
            <person name="Huch M."/>
        </authorList>
    </citation>
    <scope>NUCLEOTIDE SEQUENCE [LARGE SCALE GENOMIC DNA]</scope>
    <source>
        <strain evidence="2 3">ResAG-85</strain>
    </source>
</reference>
<name>A0A2K2U8D4_9ACTN</name>
<feature type="region of interest" description="Disordered" evidence="1">
    <location>
        <begin position="304"/>
        <end position="324"/>
    </location>
</feature>
<dbReference type="AlphaFoldDB" id="A0A2K2U8D4"/>
<sequence length="324" mass="34180">MEDWDMDDQRVPDSALAPKPQSETDRGAASANASAAIPGSPIGQSRHNDEAEEFAYAVIRRAVSLTGVKIDRAAFLRAELKKHSPSTDPDLAIATSPISAGAAPQEVDAAARAVIDFETRKCAAISFAAGIPGGIALAGTVPADLAQYFAHVMRVEQKLAYLYGWQTFLDSDNEIDDQTILELVILMGVMLGVGGAASRVTKFATDVAKASVAKAIERQALTKTSWYPLAKKILRAIGVNLTKNALSKTVSKIVPVIGGAISGGLTYASFKPSAERLRRHLRALPLSGIDPNTSNAKPGEATAVLAEAPKTTGEAFSSLRKRGE</sequence>
<evidence type="ECO:0000313" key="3">
    <source>
        <dbReference type="Proteomes" id="UP000236488"/>
    </source>
</evidence>
<keyword evidence="3" id="KW-1185">Reference proteome</keyword>
<accession>A0A2K2U8D4</accession>
<dbReference type="EMBL" id="PPEL01000001">
    <property type="protein sequence ID" value="PNV66585.1"/>
    <property type="molecule type" value="Genomic_DNA"/>
</dbReference>
<proteinExistence type="predicted"/>
<organism evidence="2 3">
    <name type="scientific">Rubneribacter badeniensis</name>
    <dbReference type="NCBI Taxonomy" id="2070688"/>
    <lineage>
        <taxon>Bacteria</taxon>
        <taxon>Bacillati</taxon>
        <taxon>Actinomycetota</taxon>
        <taxon>Coriobacteriia</taxon>
        <taxon>Eggerthellales</taxon>
        <taxon>Eggerthellaceae</taxon>
        <taxon>Rubneribacter</taxon>
    </lineage>
</organism>
<comment type="caution">
    <text evidence="2">The sequence shown here is derived from an EMBL/GenBank/DDBJ whole genome shotgun (WGS) entry which is preliminary data.</text>
</comment>
<feature type="region of interest" description="Disordered" evidence="1">
    <location>
        <begin position="1"/>
        <end position="46"/>
    </location>
</feature>